<feature type="compositionally biased region" description="Low complexity" evidence="1">
    <location>
        <begin position="604"/>
        <end position="631"/>
    </location>
</feature>
<sequence>MARDWNKTFTFVMDRRVTIEVWEVGLVHLFLQLLVVFYVAYNLYAADAWAFSEAPVGAVNGWPEAGRYTEHTGYADLSELSYCNPAAFSYAYDPNTVMDDPQCQIVSPYEVSAKGGDAVHFTTAFVEYREVGWACAAAHNASQRSACVLRNGTVDATLEGGMQCVCSSKRTVYPVGVELMDMAIEHGFEGAMRFAGRSGSSTAPAGTPGAVDTTIHFQNETGGRHTVRSGGAIRLTVGEWVQLATEEGFRLNDANTNLSPDYRPGRAHVYPSFRSSGLAIEIDVRYSNIDPTTGRPGYDEQTVFARVDAKATTSTWGDIGPITHYERYPLAGDYREFDKVHRWRQGVIFRLRTSGLLWQWDWGLLIGKLIEGLVLLGLAKQIATFWALKFAPNGRAEMIDNRTRENFNAEDRFAEIGMKAVLASAQFQSLDDDGDGLLQVDDLVRAFAGVGGVSFEQALAMANLVMRAATEDRRVAADKAAAKGKKGSETTRRKAKGKQTAPVEVEEKPDAATAAAMAGAGAAAEQLSINFDEFMVAREGGNFESVYKALELVAKAQASEGTHRDGKAADPQRQYCQQAFAHAQAEMRKFAERRRAEAAERDSAAALGTAEDTAAGAPAASSAASSHSQPTPANPTLPPATAPAPNATRAEERARRDLLLHYLATGQYDEAEALGWRTSPNGDDMHAPLTADDERRAAWIRHYLSSGELPEAIKLGWSSQLVVSSLAAGQMREARKLGWLPAGEEPKAITLPDFVKGTAAVLDPKDVERRTAWIKHYIAQNRLDDARKLGWKEYHKEAGGGWKEASLLAAAQHTVAAPATPAAPVAQAVATAAPAPAPAPAQNVATSAAKNEELSAPPPGLAGPPPG</sequence>
<name>A0A0M0JL56_9EUKA</name>
<feature type="region of interest" description="Disordered" evidence="1">
    <location>
        <begin position="833"/>
        <end position="867"/>
    </location>
</feature>
<keyword evidence="2" id="KW-0472">Membrane</keyword>
<feature type="region of interest" description="Disordered" evidence="1">
    <location>
        <begin position="587"/>
        <end position="651"/>
    </location>
</feature>
<feature type="compositionally biased region" description="Low complexity" evidence="1">
    <location>
        <begin position="833"/>
        <end position="846"/>
    </location>
</feature>
<feature type="compositionally biased region" description="Basic and acidic residues" evidence="1">
    <location>
        <begin position="587"/>
        <end position="603"/>
    </location>
</feature>
<keyword evidence="5" id="KW-1185">Reference proteome</keyword>
<evidence type="ECO:0000313" key="5">
    <source>
        <dbReference type="Proteomes" id="UP000037460"/>
    </source>
</evidence>
<reference evidence="5" key="1">
    <citation type="journal article" date="2015" name="PLoS Genet.">
        <title>Genome Sequence and Transcriptome Analyses of Chrysochromulina tobin: Metabolic Tools for Enhanced Algal Fitness in the Prominent Order Prymnesiales (Haptophyceae).</title>
        <authorList>
            <person name="Hovde B.T."/>
            <person name="Deodato C.R."/>
            <person name="Hunsperger H.M."/>
            <person name="Ryken S.A."/>
            <person name="Yost W."/>
            <person name="Jha R.K."/>
            <person name="Patterson J."/>
            <person name="Monnat R.J. Jr."/>
            <person name="Barlow S.B."/>
            <person name="Starkenburg S.R."/>
            <person name="Cattolico R.A."/>
        </authorList>
    </citation>
    <scope>NUCLEOTIDE SEQUENCE</scope>
    <source>
        <strain evidence="5">CCMP291</strain>
    </source>
</reference>
<evidence type="ECO:0000256" key="1">
    <source>
        <dbReference type="SAM" id="MobiDB-lite"/>
    </source>
</evidence>
<keyword evidence="2" id="KW-0812">Transmembrane</keyword>
<dbReference type="PROSITE" id="PS00018">
    <property type="entry name" value="EF_HAND_1"/>
    <property type="match status" value="1"/>
</dbReference>
<feature type="region of interest" description="Disordered" evidence="1">
    <location>
        <begin position="477"/>
        <end position="507"/>
    </location>
</feature>
<keyword evidence="2" id="KW-1133">Transmembrane helix</keyword>
<feature type="domain" description="EF-hand" evidence="3">
    <location>
        <begin position="427"/>
        <end position="453"/>
    </location>
</feature>
<evidence type="ECO:0000259" key="3">
    <source>
        <dbReference type="PROSITE" id="PS50222"/>
    </source>
</evidence>
<gene>
    <name evidence="4" type="ORF">Ctob_004125</name>
</gene>
<protein>
    <recommendedName>
        <fullName evidence="3">EF-hand domain-containing protein</fullName>
    </recommendedName>
</protein>
<dbReference type="EMBL" id="JWZX01002771">
    <property type="protein sequence ID" value="KOO27047.1"/>
    <property type="molecule type" value="Genomic_DNA"/>
</dbReference>
<feature type="transmembrane region" description="Helical" evidence="2">
    <location>
        <begin position="21"/>
        <end position="41"/>
    </location>
</feature>
<comment type="caution">
    <text evidence="4">The sequence shown here is derived from an EMBL/GenBank/DDBJ whole genome shotgun (WGS) entry which is preliminary data.</text>
</comment>
<dbReference type="PROSITE" id="PS50222">
    <property type="entry name" value="EF_HAND_2"/>
    <property type="match status" value="1"/>
</dbReference>
<accession>A0A0M0JL56</accession>
<feature type="compositionally biased region" description="Pro residues" evidence="1">
    <location>
        <begin position="856"/>
        <end position="867"/>
    </location>
</feature>
<proteinExistence type="predicted"/>
<dbReference type="InterPro" id="IPR018247">
    <property type="entry name" value="EF_Hand_1_Ca_BS"/>
</dbReference>
<feature type="compositionally biased region" description="Basic and acidic residues" evidence="1">
    <location>
        <begin position="477"/>
        <end position="492"/>
    </location>
</feature>
<dbReference type="AlphaFoldDB" id="A0A0M0JL56"/>
<dbReference type="GO" id="GO:0005509">
    <property type="term" value="F:calcium ion binding"/>
    <property type="evidence" value="ECO:0007669"/>
    <property type="project" value="InterPro"/>
</dbReference>
<feature type="compositionally biased region" description="Pro residues" evidence="1">
    <location>
        <begin position="632"/>
        <end position="642"/>
    </location>
</feature>
<evidence type="ECO:0000313" key="4">
    <source>
        <dbReference type="EMBL" id="KOO27047.1"/>
    </source>
</evidence>
<organism evidence="4 5">
    <name type="scientific">Chrysochromulina tobinii</name>
    <dbReference type="NCBI Taxonomy" id="1460289"/>
    <lineage>
        <taxon>Eukaryota</taxon>
        <taxon>Haptista</taxon>
        <taxon>Haptophyta</taxon>
        <taxon>Prymnesiophyceae</taxon>
        <taxon>Prymnesiales</taxon>
        <taxon>Chrysochromulinaceae</taxon>
        <taxon>Chrysochromulina</taxon>
    </lineage>
</organism>
<dbReference type="InterPro" id="IPR002048">
    <property type="entry name" value="EF_hand_dom"/>
</dbReference>
<dbReference type="Proteomes" id="UP000037460">
    <property type="component" value="Unassembled WGS sequence"/>
</dbReference>
<evidence type="ECO:0000256" key="2">
    <source>
        <dbReference type="SAM" id="Phobius"/>
    </source>
</evidence>